<dbReference type="Proteomes" id="UP000288805">
    <property type="component" value="Unassembled WGS sequence"/>
</dbReference>
<comment type="caution">
    <text evidence="2">The sequence shown here is derived from an EMBL/GenBank/DDBJ whole genome shotgun (WGS) entry which is preliminary data.</text>
</comment>
<evidence type="ECO:0000313" key="2">
    <source>
        <dbReference type="EMBL" id="RVX14196.1"/>
    </source>
</evidence>
<dbReference type="InterPro" id="IPR017754">
    <property type="entry name" value="Agmatine_deiminase"/>
</dbReference>
<evidence type="ECO:0000256" key="1">
    <source>
        <dbReference type="ARBA" id="ARBA00022801"/>
    </source>
</evidence>
<keyword evidence="1" id="KW-0378">Hydrolase</keyword>
<dbReference type="Pfam" id="PF04371">
    <property type="entry name" value="PAD_porph"/>
    <property type="match status" value="2"/>
</dbReference>
<dbReference type="GO" id="GO:0009446">
    <property type="term" value="P:putrescine biosynthetic process"/>
    <property type="evidence" value="ECO:0007669"/>
    <property type="project" value="InterPro"/>
</dbReference>
<dbReference type="GO" id="GO:0004668">
    <property type="term" value="F:protein-arginine deiminase activity"/>
    <property type="evidence" value="ECO:0007669"/>
    <property type="project" value="InterPro"/>
</dbReference>
<dbReference type="SUPFAM" id="SSF55909">
    <property type="entry name" value="Pentein"/>
    <property type="match status" value="2"/>
</dbReference>
<dbReference type="EMBL" id="QGNW01000022">
    <property type="protein sequence ID" value="RVX14196.1"/>
    <property type="molecule type" value="Genomic_DNA"/>
</dbReference>
<gene>
    <name evidence="2" type="primary">AIH_0</name>
    <name evidence="2" type="ORF">CK203_011410</name>
</gene>
<proteinExistence type="inferred from homology"/>
<dbReference type="PANTHER" id="PTHR31377">
    <property type="entry name" value="AGMATINE DEIMINASE-RELATED"/>
    <property type="match status" value="1"/>
</dbReference>
<dbReference type="HAMAP" id="MF_01841">
    <property type="entry name" value="Agmatine_deimin"/>
    <property type="match status" value="1"/>
</dbReference>
<accession>A0A438JZ16</accession>
<sequence length="490" mass="55051">MEIEGTPALHGYHMPAEWEPHSQCWMGWPERPDNWRDHAGPAQRVFAEVASAISKFEPVTVCASAAQWANARSLLPQHIRVVEMSMDDSWFRDTGPTFVVIKPTPSSAAPVQKIVGIDWNFNSWGGYDDGCYNDWSLDLLVAKKILEIERVPRFPQSMILEGGSIHVDGEGTCLTTEECLLNKNRNPHLTKEQIEAELKSYLGVKKVIWLPRGLFVLLNGNAKGWVKATRGFWKTKGVWRAVNREGNLKKLCSLREVALELGKVLVQGIRSFRAFMGHTLMEWDTRLSNIMVRWSHGCLWKATLLKSFRTFPFTSVLWRGMERESDFGKIYGDDDTNGHIDNMCCFAKPGVVLLSWTDDELDPQYERSVEAFSVLSNATDARGRKLQIIKLHVPGPLYMTDEEASGILQDDNAKLRVAGTRLAASYVNFYIANGRIIAPVFGDQKWDDEAVRVLSLAFPNHEVVGIKGAREIALAGGNIHCITQQQPAIA</sequence>
<dbReference type="AlphaFoldDB" id="A0A438JZ16"/>
<dbReference type="Gene3D" id="3.75.10.10">
    <property type="entry name" value="L-arginine/glycine Amidinotransferase, Chain A"/>
    <property type="match status" value="2"/>
</dbReference>
<dbReference type="InterPro" id="IPR007466">
    <property type="entry name" value="Peptidyl-Arg-deiminase_porph"/>
</dbReference>
<organism evidence="2 3">
    <name type="scientific">Vitis vinifera</name>
    <name type="common">Grape</name>
    <dbReference type="NCBI Taxonomy" id="29760"/>
    <lineage>
        <taxon>Eukaryota</taxon>
        <taxon>Viridiplantae</taxon>
        <taxon>Streptophyta</taxon>
        <taxon>Embryophyta</taxon>
        <taxon>Tracheophyta</taxon>
        <taxon>Spermatophyta</taxon>
        <taxon>Magnoliopsida</taxon>
        <taxon>eudicotyledons</taxon>
        <taxon>Gunneridae</taxon>
        <taxon>Pentapetalae</taxon>
        <taxon>rosids</taxon>
        <taxon>Vitales</taxon>
        <taxon>Vitaceae</taxon>
        <taxon>Viteae</taxon>
        <taxon>Vitis</taxon>
    </lineage>
</organism>
<evidence type="ECO:0000313" key="3">
    <source>
        <dbReference type="Proteomes" id="UP000288805"/>
    </source>
</evidence>
<reference evidence="2 3" key="1">
    <citation type="journal article" date="2018" name="PLoS Genet.">
        <title>Population sequencing reveals clonal diversity and ancestral inbreeding in the grapevine cultivar Chardonnay.</title>
        <authorList>
            <person name="Roach M.J."/>
            <person name="Johnson D.L."/>
            <person name="Bohlmann J."/>
            <person name="van Vuuren H.J."/>
            <person name="Jones S.J."/>
            <person name="Pretorius I.S."/>
            <person name="Schmidt S.A."/>
            <person name="Borneman A.R."/>
        </authorList>
    </citation>
    <scope>NUCLEOTIDE SEQUENCE [LARGE SCALE GENOMIC DNA]</scope>
    <source>
        <strain evidence="3">cv. Chardonnay</strain>
        <tissue evidence="2">Leaf</tissue>
    </source>
</reference>
<protein>
    <submittedName>
        <fullName evidence="2">Agmatine deiminase</fullName>
    </submittedName>
</protein>
<dbReference type="PANTHER" id="PTHR31377:SF2">
    <property type="entry name" value="AGMATINE DEIMINASE"/>
    <property type="match status" value="1"/>
</dbReference>
<name>A0A438JZ16_VITVI</name>
<dbReference type="GO" id="GO:0047632">
    <property type="term" value="F:agmatine deiminase activity"/>
    <property type="evidence" value="ECO:0007669"/>
    <property type="project" value="InterPro"/>
</dbReference>